<evidence type="ECO:0000256" key="7">
    <source>
        <dbReference type="ARBA" id="ARBA00049442"/>
    </source>
</evidence>
<dbReference type="InterPro" id="IPR006151">
    <property type="entry name" value="Shikm_DH/Glu-tRNA_Rdtase"/>
</dbReference>
<protein>
    <recommendedName>
        <fullName evidence="2 8">Shikimate dehydrogenase (NADP(+))</fullName>
        <shortName evidence="8">SDH</shortName>
        <ecNumber evidence="2 8">1.1.1.25</ecNumber>
    </recommendedName>
</protein>
<name>A0A4R6N3R8_9BURK</name>
<evidence type="ECO:0000256" key="6">
    <source>
        <dbReference type="ARBA" id="ARBA00023141"/>
    </source>
</evidence>
<evidence type="ECO:0000256" key="8">
    <source>
        <dbReference type="HAMAP-Rule" id="MF_00222"/>
    </source>
</evidence>
<feature type="binding site" evidence="8">
    <location>
        <begin position="131"/>
        <end position="135"/>
    </location>
    <ligand>
        <name>NADP(+)</name>
        <dbReference type="ChEBI" id="CHEBI:58349"/>
    </ligand>
</feature>
<evidence type="ECO:0000259" key="12">
    <source>
        <dbReference type="Pfam" id="PF18317"/>
    </source>
</evidence>
<dbReference type="GO" id="GO:0050661">
    <property type="term" value="F:NADP binding"/>
    <property type="evidence" value="ECO:0007669"/>
    <property type="project" value="InterPro"/>
</dbReference>
<comment type="catalytic activity">
    <reaction evidence="7 8">
        <text>shikimate + NADP(+) = 3-dehydroshikimate + NADPH + H(+)</text>
        <dbReference type="Rhea" id="RHEA:17737"/>
        <dbReference type="ChEBI" id="CHEBI:15378"/>
        <dbReference type="ChEBI" id="CHEBI:16630"/>
        <dbReference type="ChEBI" id="CHEBI:36208"/>
        <dbReference type="ChEBI" id="CHEBI:57783"/>
        <dbReference type="ChEBI" id="CHEBI:58349"/>
        <dbReference type="EC" id="1.1.1.25"/>
    </reaction>
</comment>
<feature type="binding site" evidence="8">
    <location>
        <position position="106"/>
    </location>
    <ligand>
        <name>shikimate</name>
        <dbReference type="ChEBI" id="CHEBI:36208"/>
    </ligand>
</feature>
<dbReference type="InterPro" id="IPR013708">
    <property type="entry name" value="Shikimate_DH-bd_N"/>
</dbReference>
<feature type="binding site" evidence="8">
    <location>
        <position position="87"/>
    </location>
    <ligand>
        <name>shikimate</name>
        <dbReference type="ChEBI" id="CHEBI:36208"/>
    </ligand>
</feature>
<dbReference type="Gene3D" id="3.40.50.10860">
    <property type="entry name" value="Leucine Dehydrogenase, chain A, domain 1"/>
    <property type="match status" value="1"/>
</dbReference>
<evidence type="ECO:0000259" key="11">
    <source>
        <dbReference type="Pfam" id="PF08501"/>
    </source>
</evidence>
<comment type="subunit">
    <text evidence="8">Homodimer.</text>
</comment>
<feature type="transmembrane region" description="Helical" evidence="9">
    <location>
        <begin position="127"/>
        <end position="144"/>
    </location>
</feature>
<dbReference type="Proteomes" id="UP000295357">
    <property type="component" value="Unassembled WGS sequence"/>
</dbReference>
<gene>
    <name evidence="8" type="primary">aroE</name>
    <name evidence="13" type="ORF">DFR39_105245</name>
</gene>
<dbReference type="GO" id="GO:0009423">
    <property type="term" value="P:chorismate biosynthetic process"/>
    <property type="evidence" value="ECO:0007669"/>
    <property type="project" value="UniProtKB-UniRule"/>
</dbReference>
<feature type="binding site" evidence="8">
    <location>
        <position position="246"/>
    </location>
    <ligand>
        <name>NADP(+)</name>
        <dbReference type="ChEBI" id="CHEBI:58349"/>
    </ligand>
</feature>
<feature type="domain" description="Shikimate dehydrogenase substrate binding N-terminal" evidence="11">
    <location>
        <begin position="7"/>
        <end position="89"/>
    </location>
</feature>
<dbReference type="CDD" id="cd01065">
    <property type="entry name" value="NAD_bind_Shikimate_DH"/>
    <property type="match status" value="1"/>
</dbReference>
<evidence type="ECO:0000256" key="2">
    <source>
        <dbReference type="ARBA" id="ARBA00012962"/>
    </source>
</evidence>
<keyword evidence="9" id="KW-1133">Transmembrane helix</keyword>
<keyword evidence="9" id="KW-0472">Membrane</keyword>
<dbReference type="NCBIfam" id="NF001310">
    <property type="entry name" value="PRK00258.1-2"/>
    <property type="match status" value="1"/>
</dbReference>
<comment type="caution">
    <text evidence="13">The sequence shown here is derived from an EMBL/GenBank/DDBJ whole genome shotgun (WGS) entry which is preliminary data.</text>
</comment>
<keyword evidence="3 8" id="KW-0028">Amino-acid biosynthesis</keyword>
<dbReference type="Pfam" id="PF18317">
    <property type="entry name" value="SDH_C"/>
    <property type="match status" value="1"/>
</dbReference>
<dbReference type="GO" id="GO:0005829">
    <property type="term" value="C:cytosol"/>
    <property type="evidence" value="ECO:0007669"/>
    <property type="project" value="TreeGrafter"/>
</dbReference>
<comment type="caution">
    <text evidence="8">Lacks conserved residue(s) required for the propagation of feature annotation.</text>
</comment>
<dbReference type="GO" id="GO:0019632">
    <property type="term" value="P:shikimate metabolic process"/>
    <property type="evidence" value="ECO:0007669"/>
    <property type="project" value="InterPro"/>
</dbReference>
<comment type="pathway">
    <text evidence="1 8">Metabolic intermediate biosynthesis; chorismate biosynthesis; chorismate from D-erythrose 4-phosphate and phosphoenolpyruvate: step 4/7.</text>
</comment>
<dbReference type="InterPro" id="IPR041121">
    <property type="entry name" value="SDH_C"/>
</dbReference>
<organism evidence="13 14">
    <name type="scientific">Roseateles asaccharophilus</name>
    <dbReference type="NCBI Taxonomy" id="582607"/>
    <lineage>
        <taxon>Bacteria</taxon>
        <taxon>Pseudomonadati</taxon>
        <taxon>Pseudomonadota</taxon>
        <taxon>Betaproteobacteria</taxon>
        <taxon>Burkholderiales</taxon>
        <taxon>Sphaerotilaceae</taxon>
        <taxon>Roseateles</taxon>
    </lineage>
</organism>
<dbReference type="OrthoDB" id="9776868at2"/>
<evidence type="ECO:0000313" key="13">
    <source>
        <dbReference type="EMBL" id="TDP09405.1"/>
    </source>
</evidence>
<dbReference type="InterPro" id="IPR011342">
    <property type="entry name" value="Shikimate_DH"/>
</dbReference>
<evidence type="ECO:0000259" key="10">
    <source>
        <dbReference type="Pfam" id="PF01488"/>
    </source>
</evidence>
<evidence type="ECO:0000256" key="3">
    <source>
        <dbReference type="ARBA" id="ARBA00022605"/>
    </source>
</evidence>
<keyword evidence="6 8" id="KW-0057">Aromatic amino acid biosynthesis</keyword>
<dbReference type="InterPro" id="IPR022893">
    <property type="entry name" value="Shikimate_DH_fam"/>
</dbReference>
<dbReference type="EC" id="1.1.1.25" evidence="2 8"/>
<dbReference type="InterPro" id="IPR036291">
    <property type="entry name" value="NAD(P)-bd_dom_sf"/>
</dbReference>
<dbReference type="FunFam" id="3.40.50.10860:FF:000006">
    <property type="entry name" value="Shikimate dehydrogenase (NADP(+))"/>
    <property type="match status" value="1"/>
</dbReference>
<accession>A0A4R6N3R8</accession>
<dbReference type="NCBIfam" id="TIGR00507">
    <property type="entry name" value="aroE"/>
    <property type="match status" value="1"/>
</dbReference>
<dbReference type="Pfam" id="PF01488">
    <property type="entry name" value="Shikimate_DH"/>
    <property type="match status" value="1"/>
</dbReference>
<keyword evidence="9" id="KW-0812">Transmembrane</keyword>
<dbReference type="GO" id="GO:0009073">
    <property type="term" value="P:aromatic amino acid family biosynthetic process"/>
    <property type="evidence" value="ECO:0007669"/>
    <property type="project" value="UniProtKB-KW"/>
</dbReference>
<dbReference type="SUPFAM" id="SSF53223">
    <property type="entry name" value="Aminoacid dehydrogenase-like, N-terminal domain"/>
    <property type="match status" value="1"/>
</dbReference>
<dbReference type="Pfam" id="PF08501">
    <property type="entry name" value="Shikimate_dh_N"/>
    <property type="match status" value="1"/>
</dbReference>
<dbReference type="PANTHER" id="PTHR21089:SF1">
    <property type="entry name" value="BIFUNCTIONAL 3-DEHYDROQUINATE DEHYDRATASE_SHIKIMATE DEHYDROGENASE, CHLOROPLASTIC"/>
    <property type="match status" value="1"/>
</dbReference>
<dbReference type="PANTHER" id="PTHR21089">
    <property type="entry name" value="SHIKIMATE DEHYDROGENASE"/>
    <property type="match status" value="1"/>
</dbReference>
<keyword evidence="5 8" id="KW-0560">Oxidoreductase</keyword>
<feature type="domain" description="SDH C-terminal" evidence="12">
    <location>
        <begin position="246"/>
        <end position="276"/>
    </location>
</feature>
<evidence type="ECO:0000256" key="9">
    <source>
        <dbReference type="SAM" id="Phobius"/>
    </source>
</evidence>
<keyword evidence="14" id="KW-1185">Reference proteome</keyword>
<dbReference type="GO" id="GO:0008652">
    <property type="term" value="P:amino acid biosynthetic process"/>
    <property type="evidence" value="ECO:0007669"/>
    <property type="project" value="UniProtKB-KW"/>
</dbReference>
<feature type="binding site" evidence="8">
    <location>
        <begin position="15"/>
        <end position="17"/>
    </location>
    <ligand>
        <name>shikimate</name>
        <dbReference type="ChEBI" id="CHEBI:36208"/>
    </ligand>
</feature>
<dbReference type="EMBL" id="SNXE01000005">
    <property type="protein sequence ID" value="TDP09405.1"/>
    <property type="molecule type" value="Genomic_DNA"/>
</dbReference>
<dbReference type="RefSeq" id="WP_133604016.1">
    <property type="nucleotide sequence ID" value="NZ_JAUFPJ010000003.1"/>
</dbReference>
<feature type="domain" description="Quinate/shikimate 5-dehydrogenase/glutamyl-tRNA reductase" evidence="10">
    <location>
        <begin position="121"/>
        <end position="172"/>
    </location>
</feature>
<feature type="binding site" evidence="8">
    <location>
        <position position="62"/>
    </location>
    <ligand>
        <name>shikimate</name>
        <dbReference type="ChEBI" id="CHEBI:36208"/>
    </ligand>
</feature>
<dbReference type="SUPFAM" id="SSF51735">
    <property type="entry name" value="NAD(P)-binding Rossmann-fold domains"/>
    <property type="match status" value="1"/>
</dbReference>
<sequence>MTDRYAVAGNPVAHSRSPEIHALFAAQTGEDLVYERLLCPLDGFEATVRTFAAAGGRGCNITVPFKFEAHALARRLSPRARLAGACNVLRFDGGADSEDWFGDNSDGVGLARDIERNAGRPMRDRRLLLLGAGGAAAGVLASLIERGPAEIVLANRSVDKAQALVQSHAGFAAEHGVKLRASPLDGTGEGFDMLINGTSASLAGAGVPVPAAALKPGALALDMMYGPAARPFLDWAAAQGFEGRDGLGMLVEQAAEAFFLWRGVMPESAPVLASLRQRLEAEAHT</sequence>
<evidence type="ECO:0000256" key="4">
    <source>
        <dbReference type="ARBA" id="ARBA00022857"/>
    </source>
</evidence>
<dbReference type="HAMAP" id="MF_00222">
    <property type="entry name" value="Shikimate_DH_AroE"/>
    <property type="match status" value="1"/>
</dbReference>
<reference evidence="13 14" key="1">
    <citation type="submission" date="2019-03" db="EMBL/GenBank/DDBJ databases">
        <title>Genomic Encyclopedia of Type Strains, Phase IV (KMG-IV): sequencing the most valuable type-strain genomes for metagenomic binning, comparative biology and taxonomic classification.</title>
        <authorList>
            <person name="Goeker M."/>
        </authorList>
    </citation>
    <scope>NUCLEOTIDE SEQUENCE [LARGE SCALE GENOMIC DNA]</scope>
    <source>
        <strain evidence="13 14">DSM 25082</strain>
    </source>
</reference>
<comment type="similarity">
    <text evidence="8">Belongs to the shikimate dehydrogenase family.</text>
</comment>
<dbReference type="Gene3D" id="3.40.50.720">
    <property type="entry name" value="NAD(P)-binding Rossmann-like Domain"/>
    <property type="match status" value="1"/>
</dbReference>
<feature type="binding site" evidence="8">
    <location>
        <position position="253"/>
    </location>
    <ligand>
        <name>shikimate</name>
        <dbReference type="ChEBI" id="CHEBI:36208"/>
    </ligand>
</feature>
<feature type="active site" description="Proton acceptor" evidence="8">
    <location>
        <position position="66"/>
    </location>
</feature>
<dbReference type="AlphaFoldDB" id="A0A4R6N3R8"/>
<keyword evidence="4 8" id="KW-0521">NADP</keyword>
<dbReference type="GO" id="GO:0004764">
    <property type="term" value="F:shikimate 3-dehydrogenase (NADP+) activity"/>
    <property type="evidence" value="ECO:0007669"/>
    <property type="project" value="UniProtKB-UniRule"/>
</dbReference>
<proteinExistence type="inferred from homology"/>
<dbReference type="InterPro" id="IPR046346">
    <property type="entry name" value="Aminoacid_DH-like_N_sf"/>
</dbReference>
<comment type="function">
    <text evidence="8">Involved in the biosynthesis of the chorismate, which leads to the biosynthesis of aromatic amino acids. Catalyzes the reversible NADPH linked reduction of 3-dehydroshikimate (DHSA) to yield shikimate (SA).</text>
</comment>
<evidence type="ECO:0000256" key="5">
    <source>
        <dbReference type="ARBA" id="ARBA00023002"/>
    </source>
</evidence>
<dbReference type="UniPathway" id="UPA00053">
    <property type="reaction ID" value="UER00087"/>
</dbReference>
<evidence type="ECO:0000313" key="14">
    <source>
        <dbReference type="Proteomes" id="UP000295357"/>
    </source>
</evidence>
<evidence type="ECO:0000256" key="1">
    <source>
        <dbReference type="ARBA" id="ARBA00004871"/>
    </source>
</evidence>
<feature type="binding site" evidence="8">
    <location>
        <position position="225"/>
    </location>
    <ligand>
        <name>shikimate</name>
        <dbReference type="ChEBI" id="CHEBI:36208"/>
    </ligand>
</feature>
<feature type="binding site" evidence="8">
    <location>
        <position position="223"/>
    </location>
    <ligand>
        <name>NADP(+)</name>
        <dbReference type="ChEBI" id="CHEBI:58349"/>
    </ligand>
</feature>